<dbReference type="Proteomes" id="UP000186917">
    <property type="component" value="Unassembled WGS sequence"/>
</dbReference>
<dbReference type="SUPFAM" id="SSF56601">
    <property type="entry name" value="beta-lactamase/transpeptidase-like"/>
    <property type="match status" value="1"/>
</dbReference>
<feature type="signal peptide" evidence="11">
    <location>
        <begin position="1"/>
        <end position="20"/>
    </location>
</feature>
<keyword evidence="3" id="KW-1003">Cell membrane</keyword>
<dbReference type="Pfam" id="PF03717">
    <property type="entry name" value="PBP_dimer"/>
    <property type="match status" value="1"/>
</dbReference>
<gene>
    <name evidence="14" type="ORF">SAMN05421788_106191</name>
</gene>
<protein>
    <submittedName>
        <fullName evidence="14">Penicillin-binding protein 2</fullName>
    </submittedName>
</protein>
<evidence type="ECO:0000256" key="10">
    <source>
        <dbReference type="ARBA" id="ARBA00023316"/>
    </source>
</evidence>
<keyword evidence="9" id="KW-0472">Membrane</keyword>
<evidence type="ECO:0000313" key="15">
    <source>
        <dbReference type="Proteomes" id="UP000186917"/>
    </source>
</evidence>
<dbReference type="GO" id="GO:0071555">
    <property type="term" value="P:cell wall organization"/>
    <property type="evidence" value="ECO:0007669"/>
    <property type="project" value="UniProtKB-KW"/>
</dbReference>
<dbReference type="GO" id="GO:0008360">
    <property type="term" value="P:regulation of cell shape"/>
    <property type="evidence" value="ECO:0007669"/>
    <property type="project" value="UniProtKB-KW"/>
</dbReference>
<name>A0A1N7QQL7_9BACT</name>
<comment type="subcellular location">
    <subcellularLocation>
        <location evidence="2">Cell membrane</location>
    </subcellularLocation>
    <subcellularLocation>
        <location evidence="1">Membrane</location>
        <topology evidence="1">Single-pass membrane protein</topology>
    </subcellularLocation>
</comment>
<evidence type="ECO:0000256" key="4">
    <source>
        <dbReference type="ARBA" id="ARBA00022645"/>
    </source>
</evidence>
<sequence>MKKITGVFILLQLLFVTASGQNYSFPITDLLPYVQHNQQDSVCALQVFPQRGTIYDRRGRVLASDSVLYDLMVRPGKVKRQDEAIICSILKITAKEYHDRLKYALNWSDPWHPNAKKTFDSPAPFKGLLSRDITASLLKRMAELQPAFTLEKRAVRRYPFNTAGHVLGYVKTGNTGETGLEESYDKVLRGVTGLQFFQCDHKSMPVKRWKGGTLDVLPERGRDVYTTIDIPLQQLGEKLMKGKRGSLVAIDPETGGILAMVSSPGYSPTELAMNRNTYYQALRNNRDRPFLNRTITSFNAPGSVFKLFQALIALQIGVIDPGTTLVCNGGFTLCGTPAKPKCHVTGWHKPDMVRALAISCNSYFADVYRKVIGLLPQSGLTAWAESVKLFGFGRLTGIDLPAEKAGVVPDTSLINKRYKAGWNRCTILSNAIGQGEVSTTVLQLANAINIIAGKGWYYPPHVADSIGGITNSGYLQRHTRIKAFDLPDSSWNRVHQGMYEAVQAKYGTAYSARINGLDICGKTGTVENGKGEKDHAVFAAFAPRAHPRIAIVCLVENGGFGATVAAPVVTQLISKYLGGR</sequence>
<dbReference type="Gene3D" id="3.90.1310.10">
    <property type="entry name" value="Penicillin-binding protein 2a (Domain 2)"/>
    <property type="match status" value="1"/>
</dbReference>
<dbReference type="InterPro" id="IPR050515">
    <property type="entry name" value="Beta-lactam/transpept"/>
</dbReference>
<dbReference type="AlphaFoldDB" id="A0A1N7QQL7"/>
<feature type="domain" description="Penicillin-binding protein transpeptidase" evidence="12">
    <location>
        <begin position="245"/>
        <end position="573"/>
    </location>
</feature>
<dbReference type="SUPFAM" id="SSF56519">
    <property type="entry name" value="Penicillin binding protein dimerisation domain"/>
    <property type="match status" value="1"/>
</dbReference>
<evidence type="ECO:0000256" key="5">
    <source>
        <dbReference type="ARBA" id="ARBA00022692"/>
    </source>
</evidence>
<reference evidence="15" key="1">
    <citation type="submission" date="2017-01" db="EMBL/GenBank/DDBJ databases">
        <authorList>
            <person name="Varghese N."/>
            <person name="Submissions S."/>
        </authorList>
    </citation>
    <scope>NUCLEOTIDE SEQUENCE [LARGE SCALE GENOMIC DNA]</scope>
    <source>
        <strain evidence="15">DSM 21054</strain>
    </source>
</reference>
<keyword evidence="8" id="KW-1133">Transmembrane helix</keyword>
<keyword evidence="5" id="KW-0812">Transmembrane</keyword>
<evidence type="ECO:0000313" key="14">
    <source>
        <dbReference type="EMBL" id="SIT24797.1"/>
    </source>
</evidence>
<keyword evidence="4" id="KW-0378">Hydrolase</keyword>
<dbReference type="InterPro" id="IPR005311">
    <property type="entry name" value="PBP_dimer"/>
</dbReference>
<dbReference type="GO" id="GO:0008658">
    <property type="term" value="F:penicillin binding"/>
    <property type="evidence" value="ECO:0007669"/>
    <property type="project" value="InterPro"/>
</dbReference>
<dbReference type="InterPro" id="IPR001460">
    <property type="entry name" value="PCN-bd_Tpept"/>
</dbReference>
<keyword evidence="6" id="KW-0133">Cell shape</keyword>
<dbReference type="PANTHER" id="PTHR30627">
    <property type="entry name" value="PEPTIDOGLYCAN D,D-TRANSPEPTIDASE"/>
    <property type="match status" value="1"/>
</dbReference>
<organism evidence="14 15">
    <name type="scientific">Filimonas lacunae</name>
    <dbReference type="NCBI Taxonomy" id="477680"/>
    <lineage>
        <taxon>Bacteria</taxon>
        <taxon>Pseudomonadati</taxon>
        <taxon>Bacteroidota</taxon>
        <taxon>Chitinophagia</taxon>
        <taxon>Chitinophagales</taxon>
        <taxon>Chitinophagaceae</taxon>
        <taxon>Filimonas</taxon>
    </lineage>
</organism>
<proteinExistence type="predicted"/>
<keyword evidence="7" id="KW-0573">Peptidoglycan synthesis</keyword>
<dbReference type="Pfam" id="PF00905">
    <property type="entry name" value="Transpeptidase"/>
    <property type="match status" value="1"/>
</dbReference>
<evidence type="ECO:0000256" key="1">
    <source>
        <dbReference type="ARBA" id="ARBA00004167"/>
    </source>
</evidence>
<keyword evidence="4" id="KW-0121">Carboxypeptidase</keyword>
<dbReference type="GO" id="GO:0071972">
    <property type="term" value="F:peptidoglycan L,D-transpeptidase activity"/>
    <property type="evidence" value="ECO:0007669"/>
    <property type="project" value="TreeGrafter"/>
</dbReference>
<keyword evidence="4" id="KW-0645">Protease</keyword>
<keyword evidence="15" id="KW-1185">Reference proteome</keyword>
<dbReference type="PANTHER" id="PTHR30627:SF2">
    <property type="entry name" value="PEPTIDOGLYCAN D,D-TRANSPEPTIDASE MRDA"/>
    <property type="match status" value="1"/>
</dbReference>
<evidence type="ECO:0000256" key="3">
    <source>
        <dbReference type="ARBA" id="ARBA00022475"/>
    </source>
</evidence>
<dbReference type="GO" id="GO:0009252">
    <property type="term" value="P:peptidoglycan biosynthetic process"/>
    <property type="evidence" value="ECO:0007669"/>
    <property type="project" value="UniProtKB-KW"/>
</dbReference>
<accession>A0A1N7QQL7</accession>
<evidence type="ECO:0000256" key="7">
    <source>
        <dbReference type="ARBA" id="ARBA00022984"/>
    </source>
</evidence>
<dbReference type="RefSeq" id="WP_159445137.1">
    <property type="nucleotide sequence ID" value="NZ_AP017422.1"/>
</dbReference>
<dbReference type="EMBL" id="FTOR01000006">
    <property type="protein sequence ID" value="SIT24797.1"/>
    <property type="molecule type" value="Genomic_DNA"/>
</dbReference>
<evidence type="ECO:0000256" key="8">
    <source>
        <dbReference type="ARBA" id="ARBA00022989"/>
    </source>
</evidence>
<evidence type="ECO:0000256" key="11">
    <source>
        <dbReference type="SAM" id="SignalP"/>
    </source>
</evidence>
<feature type="domain" description="Penicillin-binding protein dimerisation" evidence="13">
    <location>
        <begin position="49"/>
        <end position="201"/>
    </location>
</feature>
<evidence type="ECO:0000256" key="2">
    <source>
        <dbReference type="ARBA" id="ARBA00004236"/>
    </source>
</evidence>
<dbReference type="STRING" id="477680.SAMN05421788_106191"/>
<dbReference type="InterPro" id="IPR036138">
    <property type="entry name" value="PBP_dimer_sf"/>
</dbReference>
<dbReference type="InterPro" id="IPR012338">
    <property type="entry name" value="Beta-lactam/transpept-like"/>
</dbReference>
<evidence type="ECO:0000256" key="9">
    <source>
        <dbReference type="ARBA" id="ARBA00023136"/>
    </source>
</evidence>
<keyword evidence="11" id="KW-0732">Signal</keyword>
<dbReference type="GO" id="GO:0005886">
    <property type="term" value="C:plasma membrane"/>
    <property type="evidence" value="ECO:0007669"/>
    <property type="project" value="UniProtKB-SubCell"/>
</dbReference>
<evidence type="ECO:0000256" key="6">
    <source>
        <dbReference type="ARBA" id="ARBA00022960"/>
    </source>
</evidence>
<keyword evidence="10" id="KW-0961">Cell wall biogenesis/degradation</keyword>
<evidence type="ECO:0000259" key="13">
    <source>
        <dbReference type="Pfam" id="PF03717"/>
    </source>
</evidence>
<feature type="chain" id="PRO_5012094364" evidence="11">
    <location>
        <begin position="21"/>
        <end position="580"/>
    </location>
</feature>
<evidence type="ECO:0000259" key="12">
    <source>
        <dbReference type="Pfam" id="PF00905"/>
    </source>
</evidence>
<dbReference type="Gene3D" id="3.40.710.10">
    <property type="entry name" value="DD-peptidase/beta-lactamase superfamily"/>
    <property type="match status" value="1"/>
</dbReference>